<keyword evidence="10 14" id="KW-0460">Magnesium</keyword>
<keyword evidence="12 14" id="KW-0119">Carbohydrate metabolism</keyword>
<dbReference type="PANTHER" id="PTHR30305:SF1">
    <property type="entry name" value="HPR KINASE_PHOSPHORYLASE"/>
    <property type="match status" value="1"/>
</dbReference>
<dbReference type="RefSeq" id="WP_147056137.1">
    <property type="nucleotide sequence ID" value="NZ_BJYL01000015.1"/>
</dbReference>
<dbReference type="GO" id="GO:0005524">
    <property type="term" value="F:ATP binding"/>
    <property type="evidence" value="ECO:0007669"/>
    <property type="project" value="UniProtKB-UniRule"/>
</dbReference>
<comment type="domain">
    <text evidence="14">The Walker A ATP-binding motif also binds Pi and PPi.</text>
</comment>
<evidence type="ECO:0000256" key="9">
    <source>
        <dbReference type="ARBA" id="ARBA00022840"/>
    </source>
</evidence>
<evidence type="ECO:0000259" key="15">
    <source>
        <dbReference type="Pfam" id="PF02603"/>
    </source>
</evidence>
<comment type="catalytic activity">
    <reaction evidence="13 14">
        <text>[HPr protein]-O-phospho-L-serine + phosphate + H(+) = [HPr protein]-L-serine + diphosphate</text>
        <dbReference type="Rhea" id="RHEA:46604"/>
        <dbReference type="Rhea" id="RHEA-COMP:11602"/>
        <dbReference type="Rhea" id="RHEA-COMP:11603"/>
        <dbReference type="ChEBI" id="CHEBI:15378"/>
        <dbReference type="ChEBI" id="CHEBI:29999"/>
        <dbReference type="ChEBI" id="CHEBI:33019"/>
        <dbReference type="ChEBI" id="CHEBI:43474"/>
        <dbReference type="ChEBI" id="CHEBI:83421"/>
    </reaction>
</comment>
<comment type="miscellaneous">
    <text evidence="14">Both phosphorylation and phosphorolysis are carried out by the same active site and suggest a common mechanism for both reactions.</text>
</comment>
<feature type="active site" description="Proton acceptor; for phosphorylation activity. Proton donor; for dephosphorylation activity" evidence="14">
    <location>
        <position position="177"/>
    </location>
</feature>
<keyword evidence="8 14" id="KW-0418">Kinase</keyword>
<protein>
    <recommendedName>
        <fullName evidence="14">HPr kinase/phosphorylase</fullName>
        <shortName evidence="14">HPrK/P</shortName>
        <ecNumber evidence="14">2.7.11.-</ecNumber>
        <ecNumber evidence="14">2.7.4.-</ecNumber>
    </recommendedName>
    <alternativeName>
        <fullName evidence="14">HPr(Ser) kinase/phosphorylase</fullName>
    </alternativeName>
</protein>
<feature type="active site" evidence="14">
    <location>
        <position position="159"/>
    </location>
</feature>
<evidence type="ECO:0000256" key="4">
    <source>
        <dbReference type="ARBA" id="ARBA00022527"/>
    </source>
</evidence>
<comment type="caution">
    <text evidence="17">The sequence shown here is derived from an EMBL/GenBank/DDBJ whole genome shotgun (WGS) entry which is preliminary data.</text>
</comment>
<feature type="active site" evidence="14">
    <location>
        <position position="243"/>
    </location>
</feature>
<dbReference type="EMBL" id="BJYL01000015">
    <property type="protein sequence ID" value="GEN82780.1"/>
    <property type="molecule type" value="Genomic_DNA"/>
</dbReference>
<dbReference type="InterPro" id="IPR027417">
    <property type="entry name" value="P-loop_NTPase"/>
</dbReference>
<evidence type="ECO:0000256" key="7">
    <source>
        <dbReference type="ARBA" id="ARBA00022741"/>
    </source>
</evidence>
<dbReference type="HAMAP" id="MF_01249">
    <property type="entry name" value="HPr_kinase"/>
    <property type="match status" value="1"/>
</dbReference>
<evidence type="ECO:0000256" key="1">
    <source>
        <dbReference type="ARBA" id="ARBA00001120"/>
    </source>
</evidence>
<dbReference type="InterPro" id="IPR011126">
    <property type="entry name" value="Hpr_kin/Pase_Hpr_N"/>
</dbReference>
<evidence type="ECO:0000259" key="16">
    <source>
        <dbReference type="Pfam" id="PF07475"/>
    </source>
</evidence>
<dbReference type="EC" id="2.7.11.-" evidence="14"/>
<feature type="region of interest" description="Important for the catalytic mechanism of dephosphorylation" evidence="14">
    <location>
        <begin position="264"/>
        <end position="269"/>
    </location>
</feature>
<dbReference type="InterPro" id="IPR028979">
    <property type="entry name" value="Ser_kin/Pase_Hpr-like_N_sf"/>
</dbReference>
<keyword evidence="18" id="KW-1185">Reference proteome</keyword>
<comment type="subunit">
    <text evidence="14">Homohexamer.</text>
</comment>
<dbReference type="Pfam" id="PF02603">
    <property type="entry name" value="Hpr_kinase_N"/>
    <property type="match status" value="1"/>
</dbReference>
<keyword evidence="6 14" id="KW-0479">Metal-binding</keyword>
<keyword evidence="7 14" id="KW-0547">Nucleotide-binding</keyword>
<comment type="similarity">
    <text evidence="3 14">Belongs to the HPrK/P family.</text>
</comment>
<name>A0A511Z5S7_9BACL</name>
<dbReference type="GO" id="GO:0006109">
    <property type="term" value="P:regulation of carbohydrate metabolic process"/>
    <property type="evidence" value="ECO:0007669"/>
    <property type="project" value="UniProtKB-UniRule"/>
</dbReference>
<comment type="catalytic activity">
    <reaction evidence="1 14">
        <text>[HPr protein]-L-serine + ATP = [HPr protein]-O-phospho-L-serine + ADP + H(+)</text>
        <dbReference type="Rhea" id="RHEA:46600"/>
        <dbReference type="Rhea" id="RHEA-COMP:11602"/>
        <dbReference type="Rhea" id="RHEA-COMP:11603"/>
        <dbReference type="ChEBI" id="CHEBI:15378"/>
        <dbReference type="ChEBI" id="CHEBI:29999"/>
        <dbReference type="ChEBI" id="CHEBI:30616"/>
        <dbReference type="ChEBI" id="CHEBI:83421"/>
        <dbReference type="ChEBI" id="CHEBI:456216"/>
    </reaction>
</comment>
<feature type="binding site" evidence="14">
    <location>
        <position position="160"/>
    </location>
    <ligand>
        <name>Mg(2+)</name>
        <dbReference type="ChEBI" id="CHEBI:18420"/>
    </ligand>
</feature>
<evidence type="ECO:0000313" key="18">
    <source>
        <dbReference type="Proteomes" id="UP000321901"/>
    </source>
</evidence>
<keyword evidence="11 14" id="KW-0511">Multifunctional enzyme</keyword>
<gene>
    <name evidence="17" type="primary">hprK_1</name>
    <name evidence="14" type="synonym">hprK</name>
    <name evidence="17" type="ORF">SLU01_10920</name>
</gene>
<feature type="active site" evidence="14">
    <location>
        <position position="138"/>
    </location>
</feature>
<dbReference type="InterPro" id="IPR011104">
    <property type="entry name" value="Hpr_kin/Pase_C"/>
</dbReference>
<sequence>MSIVTVKDIQERFGLELLAGWAGIERNILTSDISRPGLEMAGYFDFYPALRVQLLGKTEISFFNKLNEAERQDRMNRLCTDDTPAFILAHNIQCPSELLELAELRNIPVLQTENPTTRFSGMLTNYLEGRLAPMTTVHGVLVDVYGIGVLITGKSGVGKSETALELVKRGHRLVADDAVEIRQVAKNVLIGNAPKILRHMLEIRGVGIIDMMTLFGASAVKDDKRILMVIDLEAWDPNKIYDRLGIDEEKMKIMDSDLTKLTVPVRPGRNLSVIIEVAAMDYRMKRLGINAAENFSKKLDLAISQHTDESEVEGIEENNVRYTSD</sequence>
<organism evidence="17 18">
    <name type="scientific">Sporosarcina luteola</name>
    <dbReference type="NCBI Taxonomy" id="582850"/>
    <lineage>
        <taxon>Bacteria</taxon>
        <taxon>Bacillati</taxon>
        <taxon>Bacillota</taxon>
        <taxon>Bacilli</taxon>
        <taxon>Bacillales</taxon>
        <taxon>Caryophanaceae</taxon>
        <taxon>Sporosarcina</taxon>
    </lineage>
</organism>
<feature type="domain" description="HPr(Ser) kinase/phosphorylase N-terminal" evidence="15">
    <location>
        <begin position="4"/>
        <end position="127"/>
    </location>
</feature>
<evidence type="ECO:0000256" key="11">
    <source>
        <dbReference type="ARBA" id="ARBA00023268"/>
    </source>
</evidence>
<feature type="domain" description="HPr kinase/phosphorylase C-terminal" evidence="16">
    <location>
        <begin position="130"/>
        <end position="298"/>
    </location>
</feature>
<dbReference type="Pfam" id="PF07475">
    <property type="entry name" value="Hpr_kinase_C"/>
    <property type="match status" value="1"/>
</dbReference>
<dbReference type="FunFam" id="3.40.50.300:FF:000174">
    <property type="entry name" value="HPr kinase/phosphorylase"/>
    <property type="match status" value="1"/>
</dbReference>
<dbReference type="InterPro" id="IPR003755">
    <property type="entry name" value="HPr(Ser)_kin/Pase"/>
</dbReference>
<keyword evidence="5 14" id="KW-0808">Transferase</keyword>
<evidence type="ECO:0000256" key="6">
    <source>
        <dbReference type="ARBA" id="ARBA00022723"/>
    </source>
</evidence>
<dbReference type="GO" id="GO:0000287">
    <property type="term" value="F:magnesium ion binding"/>
    <property type="evidence" value="ECO:0007669"/>
    <property type="project" value="UniProtKB-UniRule"/>
</dbReference>
<dbReference type="SUPFAM" id="SSF53795">
    <property type="entry name" value="PEP carboxykinase-like"/>
    <property type="match status" value="1"/>
</dbReference>
<evidence type="ECO:0000256" key="10">
    <source>
        <dbReference type="ARBA" id="ARBA00022842"/>
    </source>
</evidence>
<dbReference type="Gene3D" id="3.40.1390.20">
    <property type="entry name" value="HprK N-terminal domain-like"/>
    <property type="match status" value="1"/>
</dbReference>
<evidence type="ECO:0000256" key="8">
    <source>
        <dbReference type="ARBA" id="ARBA00022777"/>
    </source>
</evidence>
<comment type="function">
    <text evidence="14">Catalyzes the ATP- as well as the pyrophosphate-dependent phosphorylation of a specific serine residue in HPr, a phosphocarrier protein of the phosphoenolpyruvate-dependent sugar phosphotransferase system (PTS). HprK/P also catalyzes the pyrophosphate-producing, inorganic phosphate-dependent dephosphorylation (phosphorolysis) of seryl-phosphorylated HPr (P-Ser-HPr). The two antagonistic activities of HprK/P are regulated by several intracellular metabolites, which change their concentration in response to the absence or presence of rapidly metabolisable carbon sources (glucose, fructose, etc.) in the growth medium. Therefore, by controlling the phosphorylation state of HPr, HPrK/P is a sensor enzyme that plays a major role in the regulation of carbon metabolism and sugar transport: it mediates carbon catabolite repression (CCR), and regulates PTS-catalyzed carbohydrate uptake and inducer exclusion.</text>
</comment>
<keyword evidence="9 14" id="KW-0067">ATP-binding</keyword>
<dbReference type="EC" id="2.7.4.-" evidence="14"/>
<evidence type="ECO:0000256" key="14">
    <source>
        <dbReference type="HAMAP-Rule" id="MF_01249"/>
    </source>
</evidence>
<evidence type="ECO:0000256" key="2">
    <source>
        <dbReference type="ARBA" id="ARBA00001946"/>
    </source>
</evidence>
<dbReference type="PANTHER" id="PTHR30305">
    <property type="entry name" value="PROTEIN YJDM-RELATED"/>
    <property type="match status" value="1"/>
</dbReference>
<proteinExistence type="inferred from homology"/>
<dbReference type="AlphaFoldDB" id="A0A511Z5S7"/>
<evidence type="ECO:0000256" key="12">
    <source>
        <dbReference type="ARBA" id="ARBA00023277"/>
    </source>
</evidence>
<evidence type="ECO:0000256" key="3">
    <source>
        <dbReference type="ARBA" id="ARBA00006883"/>
    </source>
</evidence>
<comment type="cofactor">
    <cofactor evidence="2 14">
        <name>Mg(2+)</name>
        <dbReference type="ChEBI" id="CHEBI:18420"/>
    </cofactor>
</comment>
<dbReference type="GO" id="GO:0004674">
    <property type="term" value="F:protein serine/threonine kinase activity"/>
    <property type="evidence" value="ECO:0007669"/>
    <property type="project" value="UniProtKB-KW"/>
</dbReference>
<dbReference type="GO" id="GO:0000155">
    <property type="term" value="F:phosphorelay sensor kinase activity"/>
    <property type="evidence" value="ECO:0007669"/>
    <property type="project" value="InterPro"/>
</dbReference>
<keyword evidence="4 14" id="KW-0723">Serine/threonine-protein kinase</keyword>
<evidence type="ECO:0000256" key="5">
    <source>
        <dbReference type="ARBA" id="ARBA00022679"/>
    </source>
</evidence>
<dbReference type="OrthoDB" id="9778803at2"/>
<reference evidence="17 18" key="1">
    <citation type="submission" date="2019-07" db="EMBL/GenBank/DDBJ databases">
        <title>Whole genome shotgun sequence of Sporosarcina luteola NBRC 105378.</title>
        <authorList>
            <person name="Hosoyama A."/>
            <person name="Uohara A."/>
            <person name="Ohji S."/>
            <person name="Ichikawa N."/>
        </authorList>
    </citation>
    <scope>NUCLEOTIDE SEQUENCE [LARGE SCALE GENOMIC DNA]</scope>
    <source>
        <strain evidence="17 18">NBRC 105378</strain>
    </source>
</reference>
<accession>A0A511Z5S7</accession>
<dbReference type="Proteomes" id="UP000321901">
    <property type="component" value="Unassembled WGS sequence"/>
</dbReference>
<feature type="binding site" evidence="14">
    <location>
        <position position="202"/>
    </location>
    <ligand>
        <name>Mg(2+)</name>
        <dbReference type="ChEBI" id="CHEBI:18420"/>
    </ligand>
</feature>
<feature type="binding site" evidence="14">
    <location>
        <begin position="153"/>
        <end position="160"/>
    </location>
    <ligand>
        <name>ATP</name>
        <dbReference type="ChEBI" id="CHEBI:30616"/>
    </ligand>
</feature>
<evidence type="ECO:0000313" key="17">
    <source>
        <dbReference type="EMBL" id="GEN82780.1"/>
    </source>
</evidence>
<dbReference type="SUPFAM" id="SSF75138">
    <property type="entry name" value="HprK N-terminal domain-like"/>
    <property type="match status" value="1"/>
</dbReference>
<dbReference type="NCBIfam" id="TIGR00679">
    <property type="entry name" value="hpr-ser"/>
    <property type="match status" value="1"/>
</dbReference>
<feature type="region of interest" description="Important for the catalytic mechanism of both phosphorylation and dephosphorylation" evidence="14">
    <location>
        <begin position="201"/>
        <end position="210"/>
    </location>
</feature>
<evidence type="ECO:0000256" key="13">
    <source>
        <dbReference type="ARBA" id="ARBA00047657"/>
    </source>
</evidence>
<dbReference type="Gene3D" id="3.40.50.300">
    <property type="entry name" value="P-loop containing nucleotide triphosphate hydrolases"/>
    <property type="match status" value="1"/>
</dbReference>
<dbReference type="GO" id="GO:0004712">
    <property type="term" value="F:protein serine/threonine/tyrosine kinase activity"/>
    <property type="evidence" value="ECO:0007669"/>
    <property type="project" value="UniProtKB-UniRule"/>
</dbReference>
<dbReference type="FunFam" id="3.40.1390.20:FF:000002">
    <property type="entry name" value="HPr kinase/phosphorylase"/>
    <property type="match status" value="1"/>
</dbReference>
<dbReference type="CDD" id="cd01918">
    <property type="entry name" value="HprK_C"/>
    <property type="match status" value="1"/>
</dbReference>